<protein>
    <submittedName>
        <fullName evidence="2">PilZ domain-containing protein</fullName>
    </submittedName>
</protein>
<keyword evidence="3" id="KW-1185">Reference proteome</keyword>
<sequence length="136" mass="16051">MESRYQYSPVRENQRFQAVNRALVLIDRGPESLPFHIMDISEGGLSFRYLGQKLRRSDIKELSLYHNHELIVEKLPVKSVSDYRLRDNLVPVRRGSVHFAPLSDEQLQKLRTFIRFYTEAPLPIANNLKEVFHEDR</sequence>
<dbReference type="AlphaFoldDB" id="A0A8J6URG3"/>
<dbReference type="InterPro" id="IPR009875">
    <property type="entry name" value="PilZ_domain"/>
</dbReference>
<evidence type="ECO:0000313" key="2">
    <source>
        <dbReference type="EMBL" id="MBD1401296.1"/>
    </source>
</evidence>
<dbReference type="GO" id="GO:0035438">
    <property type="term" value="F:cyclic-di-GMP binding"/>
    <property type="evidence" value="ECO:0007669"/>
    <property type="project" value="InterPro"/>
</dbReference>
<accession>A0A8J6URG3</accession>
<evidence type="ECO:0000313" key="3">
    <source>
        <dbReference type="Proteomes" id="UP000632828"/>
    </source>
</evidence>
<gene>
    <name evidence="2" type="ORF">ICT70_11490</name>
</gene>
<dbReference type="EMBL" id="JACWUN010000013">
    <property type="protein sequence ID" value="MBD1401296.1"/>
    <property type="molecule type" value="Genomic_DNA"/>
</dbReference>
<dbReference type="Proteomes" id="UP000632828">
    <property type="component" value="Unassembled WGS sequence"/>
</dbReference>
<reference evidence="2" key="1">
    <citation type="submission" date="2020-09" db="EMBL/GenBank/DDBJ databases">
        <title>Pelobacter alkaliphilus sp. nov., a novel anaerobic arsenate-reducing bacterium from terrestrial mud volcano.</title>
        <authorList>
            <person name="Khomyakova M.A."/>
            <person name="Merkel A.Y."/>
            <person name="Slobodkin A.I."/>
        </authorList>
    </citation>
    <scope>NUCLEOTIDE SEQUENCE</scope>
    <source>
        <strain evidence="2">M08fum</strain>
    </source>
</reference>
<dbReference type="Gene3D" id="2.40.10.220">
    <property type="entry name" value="predicted glycosyltransferase like domains"/>
    <property type="match status" value="1"/>
</dbReference>
<dbReference type="RefSeq" id="WP_191156762.1">
    <property type="nucleotide sequence ID" value="NZ_JACWUN010000013.1"/>
</dbReference>
<feature type="domain" description="PilZ" evidence="1">
    <location>
        <begin position="10"/>
        <end position="115"/>
    </location>
</feature>
<dbReference type="Pfam" id="PF07238">
    <property type="entry name" value="PilZ"/>
    <property type="match status" value="1"/>
</dbReference>
<proteinExistence type="predicted"/>
<comment type="caution">
    <text evidence="2">The sequence shown here is derived from an EMBL/GenBank/DDBJ whole genome shotgun (WGS) entry which is preliminary data.</text>
</comment>
<evidence type="ECO:0000259" key="1">
    <source>
        <dbReference type="Pfam" id="PF07238"/>
    </source>
</evidence>
<organism evidence="2 3">
    <name type="scientific">Pelovirga terrestris</name>
    <dbReference type="NCBI Taxonomy" id="2771352"/>
    <lineage>
        <taxon>Bacteria</taxon>
        <taxon>Pseudomonadati</taxon>
        <taxon>Thermodesulfobacteriota</taxon>
        <taxon>Desulfuromonadia</taxon>
        <taxon>Geobacterales</taxon>
        <taxon>Geobacteraceae</taxon>
        <taxon>Pelovirga</taxon>
    </lineage>
</organism>
<name>A0A8J6URG3_9BACT</name>